<name>A0A1I1TGN6_9FLAO</name>
<protein>
    <submittedName>
        <fullName evidence="1">Uncharacterized protein</fullName>
    </submittedName>
</protein>
<evidence type="ECO:0000313" key="1">
    <source>
        <dbReference type="EMBL" id="SFD57761.1"/>
    </source>
</evidence>
<dbReference type="AlphaFoldDB" id="A0A1I1TGN6"/>
<gene>
    <name evidence="1" type="ORF">SAMN05216297_109155</name>
</gene>
<proteinExistence type="predicted"/>
<dbReference type="EMBL" id="FOMH01000009">
    <property type="protein sequence ID" value="SFD57761.1"/>
    <property type="molecule type" value="Genomic_DNA"/>
</dbReference>
<sequence length="177" mass="21209">MIKDFFMDKILWEKVQGFEFDNLQDQYGFSTRLALENYWTLYFTQVALLEYKKFMFLAATQNEMVSPSEIVDIVWHQHLIFTNSYTDFCNLLGKRIEHIPSTHNKAEFEMFHKAKERTKELYEINFGKQPLEVWHYTNELDSLELEDSSFNVATLRKNFLKYTIITSIPVCLLIFLF</sequence>
<dbReference type="Proteomes" id="UP000199672">
    <property type="component" value="Unassembled WGS sequence"/>
</dbReference>
<reference evidence="2" key="1">
    <citation type="submission" date="2016-10" db="EMBL/GenBank/DDBJ databases">
        <authorList>
            <person name="Varghese N."/>
            <person name="Submissions S."/>
        </authorList>
    </citation>
    <scope>NUCLEOTIDE SEQUENCE [LARGE SCALE GENOMIC DNA]</scope>
    <source>
        <strain evidence="2">CGMCC 1.10370</strain>
    </source>
</reference>
<organism evidence="1 2">
    <name type="scientific">Flavobacterium phragmitis</name>
    <dbReference type="NCBI Taxonomy" id="739143"/>
    <lineage>
        <taxon>Bacteria</taxon>
        <taxon>Pseudomonadati</taxon>
        <taxon>Bacteroidota</taxon>
        <taxon>Flavobacteriia</taxon>
        <taxon>Flavobacteriales</taxon>
        <taxon>Flavobacteriaceae</taxon>
        <taxon>Flavobacterium</taxon>
    </lineage>
</organism>
<evidence type="ECO:0000313" key="2">
    <source>
        <dbReference type="Proteomes" id="UP000199672"/>
    </source>
</evidence>
<dbReference type="STRING" id="739143.SAMN05216297_109155"/>
<accession>A0A1I1TGN6</accession>
<keyword evidence="2" id="KW-1185">Reference proteome</keyword>